<dbReference type="Proteomes" id="UP000003947">
    <property type="component" value="Unassembled WGS sequence"/>
</dbReference>
<evidence type="ECO:0000256" key="1">
    <source>
        <dbReference type="SAM" id="MobiDB-lite"/>
    </source>
</evidence>
<evidence type="ECO:0000313" key="2">
    <source>
        <dbReference type="EMBL" id="EIM30856.1"/>
    </source>
</evidence>
<evidence type="ECO:0000313" key="3">
    <source>
        <dbReference type="Proteomes" id="UP000003947"/>
    </source>
</evidence>
<gene>
    <name evidence="2" type="ORF">MicloDRAFT_00003830</name>
</gene>
<proteinExistence type="predicted"/>
<dbReference type="EMBL" id="JH660635">
    <property type="protein sequence ID" value="EIM30856.1"/>
    <property type="molecule type" value="Genomic_DNA"/>
</dbReference>
<evidence type="ECO:0008006" key="4">
    <source>
        <dbReference type="Google" id="ProtNLM"/>
    </source>
</evidence>
<protein>
    <recommendedName>
        <fullName evidence="4">Anti-sigma factor NepR domain-containing protein</fullName>
    </recommendedName>
</protein>
<dbReference type="AlphaFoldDB" id="I4Z3R4"/>
<reference evidence="2 3" key="1">
    <citation type="submission" date="2012-02" db="EMBL/GenBank/DDBJ databases">
        <title>Improved High-Quality Draft sequence of Microvirga sp. WSM3557.</title>
        <authorList>
            <consortium name="US DOE Joint Genome Institute"/>
            <person name="Lucas S."/>
            <person name="Han J."/>
            <person name="Lapidus A."/>
            <person name="Cheng J.-F."/>
            <person name="Goodwin L."/>
            <person name="Pitluck S."/>
            <person name="Peters L."/>
            <person name="Zhang X."/>
            <person name="Detter J.C."/>
            <person name="Han C."/>
            <person name="Tapia R."/>
            <person name="Land M."/>
            <person name="Hauser L."/>
            <person name="Kyrpides N."/>
            <person name="Ivanova N."/>
            <person name="Pagani I."/>
            <person name="Brau L."/>
            <person name="Yates R."/>
            <person name="O'Hara G."/>
            <person name="Rui T."/>
            <person name="Howieson J."/>
            <person name="Reeve W."/>
            <person name="Woyke T."/>
        </authorList>
    </citation>
    <scope>NUCLEOTIDE SEQUENCE [LARGE SCALE GENOMIC DNA]</scope>
    <source>
        <strain evidence="2 3">WSM3557</strain>
    </source>
</reference>
<keyword evidence="3" id="KW-1185">Reference proteome</keyword>
<feature type="region of interest" description="Disordered" evidence="1">
    <location>
        <begin position="1"/>
        <end position="28"/>
    </location>
</feature>
<organism evidence="2 3">
    <name type="scientific">Microvirga lotononidis</name>
    <dbReference type="NCBI Taxonomy" id="864069"/>
    <lineage>
        <taxon>Bacteria</taxon>
        <taxon>Pseudomonadati</taxon>
        <taxon>Pseudomonadota</taxon>
        <taxon>Alphaproteobacteria</taxon>
        <taxon>Hyphomicrobiales</taxon>
        <taxon>Methylobacteriaceae</taxon>
        <taxon>Microvirga</taxon>
    </lineage>
</organism>
<feature type="compositionally biased region" description="Polar residues" evidence="1">
    <location>
        <begin position="14"/>
        <end position="23"/>
    </location>
</feature>
<sequence length="72" mass="7399">MAAGSPDEGGPNSAKPNGGTNSPFRGALIPAERTAEIGRCLQAQHPVLLKEPLPDALAALILRLQEREGGAT</sequence>
<accession>I4Z3R4</accession>
<name>I4Z3R4_9HYPH</name>
<dbReference type="HOGENOM" id="CLU_2717870_0_0_5"/>